<sequence>MFHLRILQVCLLLSGLMFGLAATAICTSTTCQQGTTSSGSIAVTLHPNEEARLWGLSHLNLGYHPKGNVYQAIISFCAFSSTGRGQITVNSQHSMSLIGPTGGRGSYQLWIAHIGASDWMFLNNGDAVAFNFEVLQPGEPCEGQSNIKLKAMTNVQNFRGLSNGFYTDILTVLLTPL</sequence>
<keyword evidence="3" id="KW-1185">Reference proteome</keyword>
<proteinExistence type="predicted"/>
<reference evidence="2 3" key="1">
    <citation type="submission" date="2017-03" db="EMBL/GenBank/DDBJ databases">
        <authorList>
            <person name="Afonso C.L."/>
            <person name="Miller P.J."/>
            <person name="Scott M.A."/>
            <person name="Spackman E."/>
            <person name="Goraichik I."/>
            <person name="Dimitrov K.M."/>
            <person name="Suarez D.L."/>
            <person name="Swayne D.E."/>
        </authorList>
    </citation>
    <scope>NUCLEOTIDE SEQUENCE [LARGE SCALE GENOMIC DNA]</scope>
    <source>
        <strain evidence="2">SB41UT1</strain>
    </source>
</reference>
<evidence type="ECO:0000313" key="3">
    <source>
        <dbReference type="Proteomes" id="UP000196573"/>
    </source>
</evidence>
<feature type="chain" id="PRO_5013072691" evidence="1">
    <location>
        <begin position="22"/>
        <end position="177"/>
    </location>
</feature>
<gene>
    <name evidence="2" type="ORF">EHSB41UT_00996</name>
</gene>
<feature type="signal peptide" evidence="1">
    <location>
        <begin position="1"/>
        <end position="21"/>
    </location>
</feature>
<keyword evidence="1" id="KW-0732">Signal</keyword>
<dbReference type="RefSeq" id="WP_133060400.1">
    <property type="nucleotide sequence ID" value="NZ_CBCSCN010000001.1"/>
</dbReference>
<dbReference type="EMBL" id="FWPT01000002">
    <property type="protein sequence ID" value="SMA39270.1"/>
    <property type="molecule type" value="Genomic_DNA"/>
</dbReference>
<name>A0A1X7AIN4_9GAMM</name>
<dbReference type="AlphaFoldDB" id="A0A1X7AIN4"/>
<accession>A0A1X7AIN4</accession>
<organism evidence="2 3">
    <name type="scientific">Parendozoicomonas haliclonae</name>
    <dbReference type="NCBI Taxonomy" id="1960125"/>
    <lineage>
        <taxon>Bacteria</taxon>
        <taxon>Pseudomonadati</taxon>
        <taxon>Pseudomonadota</taxon>
        <taxon>Gammaproteobacteria</taxon>
        <taxon>Oceanospirillales</taxon>
        <taxon>Endozoicomonadaceae</taxon>
        <taxon>Parendozoicomonas</taxon>
    </lineage>
</organism>
<protein>
    <submittedName>
        <fullName evidence="2">Uncharacterized protein</fullName>
    </submittedName>
</protein>
<evidence type="ECO:0000256" key="1">
    <source>
        <dbReference type="SAM" id="SignalP"/>
    </source>
</evidence>
<dbReference type="Proteomes" id="UP000196573">
    <property type="component" value="Unassembled WGS sequence"/>
</dbReference>
<evidence type="ECO:0000313" key="2">
    <source>
        <dbReference type="EMBL" id="SMA39270.1"/>
    </source>
</evidence>